<feature type="transmembrane region" description="Helical" evidence="1">
    <location>
        <begin position="140"/>
        <end position="163"/>
    </location>
</feature>
<keyword evidence="1" id="KW-1133">Transmembrane helix</keyword>
<comment type="caution">
    <text evidence="2">The sequence shown here is derived from an EMBL/GenBank/DDBJ whole genome shotgun (WGS) entry which is preliminary data.</text>
</comment>
<gene>
    <name evidence="2" type="ORF">FB470_005981</name>
</gene>
<evidence type="ECO:0000313" key="2">
    <source>
        <dbReference type="EMBL" id="MDQ0381987.1"/>
    </source>
</evidence>
<reference evidence="2 3" key="1">
    <citation type="submission" date="2023-07" db="EMBL/GenBank/DDBJ databases">
        <title>Sequencing the genomes of 1000 actinobacteria strains.</title>
        <authorList>
            <person name="Klenk H.-P."/>
        </authorList>
    </citation>
    <scope>NUCLEOTIDE SEQUENCE [LARGE SCALE GENOMIC DNA]</scope>
    <source>
        <strain evidence="2 3">DSM 45805</strain>
    </source>
</reference>
<name>A0ABU0F357_9PSEU</name>
<evidence type="ECO:0000313" key="3">
    <source>
        <dbReference type="Proteomes" id="UP001229651"/>
    </source>
</evidence>
<dbReference type="Proteomes" id="UP001229651">
    <property type="component" value="Unassembled WGS sequence"/>
</dbReference>
<dbReference type="Pfam" id="PF09981">
    <property type="entry name" value="DUF2218"/>
    <property type="match status" value="1"/>
</dbReference>
<keyword evidence="1" id="KW-0472">Membrane</keyword>
<proteinExistence type="predicted"/>
<dbReference type="RefSeq" id="WP_306996814.1">
    <property type="nucleotide sequence ID" value="NZ_JAUSUT010000001.1"/>
</dbReference>
<protein>
    <recommendedName>
        <fullName evidence="4">DUF2218 domain-containing protein</fullName>
    </recommendedName>
</protein>
<accession>A0ABU0F357</accession>
<keyword evidence="1" id="KW-0812">Transmembrane</keyword>
<keyword evidence="3" id="KW-1185">Reference proteome</keyword>
<dbReference type="Gene3D" id="3.30.310.50">
    <property type="entry name" value="Alpha-D-phosphohexomutase, C-terminal domain"/>
    <property type="match status" value="1"/>
</dbReference>
<dbReference type="EMBL" id="JAUSUT010000001">
    <property type="protein sequence ID" value="MDQ0381987.1"/>
    <property type="molecule type" value="Genomic_DNA"/>
</dbReference>
<sequence>MPTADATISTNRASRYLTQLCRHLNQMSRMRHRPAASHSGQAPPAVDNVDWSDTAGTIRFSTGTCTLQATPDTLTLRVDADDEDALNRLQQSIARRLETIGRRDRLTVHWGQPDSTSGRPAEEAAAAAIPGRRRRLGSTLVLLGLVVLAVVVHLGLLGGALAASPWASWGTTIVVAIILVKVIAVGVHVILGRMAFRHRGTFLRRRHGRVGVPAATADRHEHPS</sequence>
<dbReference type="InterPro" id="IPR014543">
    <property type="entry name" value="UCP028291"/>
</dbReference>
<organism evidence="2 3">
    <name type="scientific">Amycolatopsis thermophila</name>
    <dbReference type="NCBI Taxonomy" id="206084"/>
    <lineage>
        <taxon>Bacteria</taxon>
        <taxon>Bacillati</taxon>
        <taxon>Actinomycetota</taxon>
        <taxon>Actinomycetes</taxon>
        <taxon>Pseudonocardiales</taxon>
        <taxon>Pseudonocardiaceae</taxon>
        <taxon>Amycolatopsis</taxon>
    </lineage>
</organism>
<feature type="transmembrane region" description="Helical" evidence="1">
    <location>
        <begin position="169"/>
        <end position="196"/>
    </location>
</feature>
<evidence type="ECO:0000256" key="1">
    <source>
        <dbReference type="SAM" id="Phobius"/>
    </source>
</evidence>
<evidence type="ECO:0008006" key="4">
    <source>
        <dbReference type="Google" id="ProtNLM"/>
    </source>
</evidence>